<dbReference type="EMBL" id="VJMH01005255">
    <property type="protein sequence ID" value="KAF0698236.1"/>
    <property type="molecule type" value="Genomic_DNA"/>
</dbReference>
<gene>
    <name evidence="3" type="primary">Aste57867_11140</name>
    <name evidence="2" type="ORF">As57867_011098</name>
    <name evidence="3" type="ORF">ASTE57867_11140</name>
</gene>
<dbReference type="EMBL" id="CAADRA010005276">
    <property type="protein sequence ID" value="VFT88007.1"/>
    <property type="molecule type" value="Genomic_DNA"/>
</dbReference>
<evidence type="ECO:0000313" key="2">
    <source>
        <dbReference type="EMBL" id="KAF0698236.1"/>
    </source>
</evidence>
<proteinExistence type="inferred from homology"/>
<evidence type="ECO:0000313" key="3">
    <source>
        <dbReference type="EMBL" id="VFT88007.1"/>
    </source>
</evidence>
<dbReference type="AlphaFoldDB" id="A0A485KSN9"/>
<dbReference type="InterPro" id="IPR038595">
    <property type="entry name" value="LOR_sf"/>
</dbReference>
<keyword evidence="4" id="KW-1185">Reference proteome</keyword>
<name>A0A485KSN9_9STRA</name>
<dbReference type="Pfam" id="PF04525">
    <property type="entry name" value="LOR"/>
    <property type="match status" value="1"/>
</dbReference>
<protein>
    <submittedName>
        <fullName evidence="3">Aste57867_11140 protein</fullName>
    </submittedName>
</protein>
<evidence type="ECO:0000313" key="4">
    <source>
        <dbReference type="Proteomes" id="UP000332933"/>
    </source>
</evidence>
<dbReference type="OrthoDB" id="101217at2759"/>
<organism evidence="3 4">
    <name type="scientific">Aphanomyces stellatus</name>
    <dbReference type="NCBI Taxonomy" id="120398"/>
    <lineage>
        <taxon>Eukaryota</taxon>
        <taxon>Sar</taxon>
        <taxon>Stramenopiles</taxon>
        <taxon>Oomycota</taxon>
        <taxon>Saprolegniomycetes</taxon>
        <taxon>Saprolegniales</taxon>
        <taxon>Verrucalvaceae</taxon>
        <taxon>Aphanomyces</taxon>
    </lineage>
</organism>
<dbReference type="Proteomes" id="UP000332933">
    <property type="component" value="Unassembled WGS sequence"/>
</dbReference>
<reference evidence="3 4" key="1">
    <citation type="submission" date="2019-03" db="EMBL/GenBank/DDBJ databases">
        <authorList>
            <person name="Gaulin E."/>
            <person name="Dumas B."/>
        </authorList>
    </citation>
    <scope>NUCLEOTIDE SEQUENCE [LARGE SCALE GENOMIC DNA]</scope>
    <source>
        <strain evidence="3">CBS 568.67</strain>
    </source>
</reference>
<dbReference type="SUPFAM" id="SSF54518">
    <property type="entry name" value="Tubby C-terminal domain-like"/>
    <property type="match status" value="1"/>
</dbReference>
<sequence>MGGCVSNEAYNAAVVVSMASRPVAVIDPKFALPVAITLHMKEHLWARANDPFVIKDPHTCAPYFRLQGQVVSMRSHKNLLDFEGHVVASMEEAVVALLGGQTIYSASRTKLCDAVVRFGMCHYRIECRVRNSCASGTTHAFELMSDGFGRKTVITCDGVVVARAYSPPTLADEEYFVDIGAGVDIALIVLLCVALEDHVAKSASD</sequence>
<dbReference type="Gene3D" id="2.40.160.200">
    <property type="entry name" value="LURP1-related"/>
    <property type="match status" value="1"/>
</dbReference>
<reference evidence="2" key="2">
    <citation type="submission" date="2019-06" db="EMBL/GenBank/DDBJ databases">
        <title>Genomics analysis of Aphanomyces spp. identifies a new class of oomycete effector associated with host adaptation.</title>
        <authorList>
            <person name="Gaulin E."/>
        </authorList>
    </citation>
    <scope>NUCLEOTIDE SEQUENCE</scope>
    <source>
        <strain evidence="2">CBS 578.67</strain>
    </source>
</reference>
<dbReference type="InterPro" id="IPR007612">
    <property type="entry name" value="LOR"/>
</dbReference>
<evidence type="ECO:0000256" key="1">
    <source>
        <dbReference type="ARBA" id="ARBA00005437"/>
    </source>
</evidence>
<accession>A0A485KSN9</accession>
<comment type="similarity">
    <text evidence="1">Belongs to the LOR family.</text>
</comment>
<dbReference type="InterPro" id="IPR025659">
    <property type="entry name" value="Tubby-like_C"/>
</dbReference>